<protein>
    <submittedName>
        <fullName evidence="1">Uncharacterized protein</fullName>
    </submittedName>
</protein>
<sequence length="203" mass="23038">MGWFDGIPGLSQMEAGWHQYHKIRGDVTVINESDLTLECYNNHAYQVDFWGGLNRTIHPGASFDCHIEFYAFMDTNKGDTAAESDYNVFFEGQCWGQLNIYARDGFIGTKSATTPAYKLGSEPFVNLYRSNERTVIKIFNGDGIKEIMNKRFTDKIEGLQNELIRVTELIVKNQGAVADLLKQQEELKKQISATITAKSKYTN</sequence>
<dbReference type="KEGG" id="ngr:NAEGRDRAFT_57333"/>
<gene>
    <name evidence="1" type="ORF">NAEGRDRAFT_57333</name>
</gene>
<evidence type="ECO:0000313" key="2">
    <source>
        <dbReference type="Proteomes" id="UP000006671"/>
    </source>
</evidence>
<dbReference type="EMBL" id="GG738854">
    <property type="protein sequence ID" value="EFC47651.1"/>
    <property type="molecule type" value="Genomic_DNA"/>
</dbReference>
<reference evidence="1 2" key="1">
    <citation type="journal article" date="2010" name="Cell">
        <title>The genome of Naegleria gruberi illuminates early eukaryotic versatility.</title>
        <authorList>
            <person name="Fritz-Laylin L.K."/>
            <person name="Prochnik S.E."/>
            <person name="Ginger M.L."/>
            <person name="Dacks J.B."/>
            <person name="Carpenter M.L."/>
            <person name="Field M.C."/>
            <person name="Kuo A."/>
            <person name="Paredez A."/>
            <person name="Chapman J."/>
            <person name="Pham J."/>
            <person name="Shu S."/>
            <person name="Neupane R."/>
            <person name="Cipriano M."/>
            <person name="Mancuso J."/>
            <person name="Tu H."/>
            <person name="Salamov A."/>
            <person name="Lindquist E."/>
            <person name="Shapiro H."/>
            <person name="Lucas S."/>
            <person name="Grigoriev I.V."/>
            <person name="Cande W.Z."/>
            <person name="Fulton C."/>
            <person name="Rokhsar D.S."/>
            <person name="Dawson S.C."/>
        </authorList>
    </citation>
    <scope>NUCLEOTIDE SEQUENCE [LARGE SCALE GENOMIC DNA]</scope>
    <source>
        <strain evidence="1 2">NEG-M</strain>
    </source>
</reference>
<dbReference type="InParanoid" id="D2V6Z0"/>
<organism evidence="2">
    <name type="scientific">Naegleria gruberi</name>
    <name type="common">Amoeba</name>
    <dbReference type="NCBI Taxonomy" id="5762"/>
    <lineage>
        <taxon>Eukaryota</taxon>
        <taxon>Discoba</taxon>
        <taxon>Heterolobosea</taxon>
        <taxon>Tetramitia</taxon>
        <taxon>Eutetramitia</taxon>
        <taxon>Vahlkampfiidae</taxon>
        <taxon>Naegleria</taxon>
    </lineage>
</organism>
<dbReference type="AlphaFoldDB" id="D2V6Z0"/>
<dbReference type="GeneID" id="8861726"/>
<name>D2V6Z0_NAEGR</name>
<dbReference type="VEuPathDB" id="AmoebaDB:NAEGRDRAFT_57333"/>
<dbReference type="RefSeq" id="XP_002680395.1">
    <property type="nucleotide sequence ID" value="XM_002680349.1"/>
</dbReference>
<dbReference type="Proteomes" id="UP000006671">
    <property type="component" value="Unassembled WGS sequence"/>
</dbReference>
<evidence type="ECO:0000313" key="1">
    <source>
        <dbReference type="EMBL" id="EFC47651.1"/>
    </source>
</evidence>
<accession>D2V6Z0</accession>
<proteinExistence type="predicted"/>
<keyword evidence="2" id="KW-1185">Reference proteome</keyword>